<evidence type="ECO:0000259" key="2">
    <source>
        <dbReference type="Pfam" id="PF20152"/>
    </source>
</evidence>
<sequence length="312" mass="34456">MSQYSLLTGPILAGTQFNWALLGTLTVQVYIFYLSFPRERAWIKALVYTIFLLDVAQTAIASHFAYALLVNGWGNPEALLKLPWSSVAIPIFTGLISAAVQIFFAWRIYALRGDSRIGAAISALIVLLALMQCFSAIITDSLFAVKTQLSELRRLTVGVKIWLIGSAACDVVITCTMIVILSQYRRKTPWKKTDGLITRLIYNTVENGAVTSIVALVDVVLFLWNPDVYLHEAPTFMLGKIYSNVLLATLNARKRTDEGVSTSATFAESHELQLRTQGSTRKPVPQTVHITTVTEIKSDVSCPCSSHTYAES</sequence>
<keyword evidence="1" id="KW-0472">Membrane</keyword>
<dbReference type="InterPro" id="IPR045339">
    <property type="entry name" value="DUF6534"/>
</dbReference>
<accession>A0AAD7D0A2</accession>
<evidence type="ECO:0000256" key="1">
    <source>
        <dbReference type="SAM" id="Phobius"/>
    </source>
</evidence>
<feature type="domain" description="DUF6534" evidence="2">
    <location>
        <begin position="166"/>
        <end position="255"/>
    </location>
</feature>
<dbReference type="AlphaFoldDB" id="A0AAD7D0A2"/>
<keyword evidence="4" id="KW-1185">Reference proteome</keyword>
<feature type="transmembrane region" description="Helical" evidence="1">
    <location>
        <begin position="45"/>
        <end position="67"/>
    </location>
</feature>
<feature type="transmembrane region" description="Helical" evidence="1">
    <location>
        <begin position="87"/>
        <end position="106"/>
    </location>
</feature>
<comment type="caution">
    <text evidence="3">The sequence shown here is derived from an EMBL/GenBank/DDBJ whole genome shotgun (WGS) entry which is preliminary data.</text>
</comment>
<organism evidence="3 4">
    <name type="scientific">Mycena rosella</name>
    <name type="common">Pink bonnet</name>
    <name type="synonym">Agaricus rosellus</name>
    <dbReference type="NCBI Taxonomy" id="1033263"/>
    <lineage>
        <taxon>Eukaryota</taxon>
        <taxon>Fungi</taxon>
        <taxon>Dikarya</taxon>
        <taxon>Basidiomycota</taxon>
        <taxon>Agaricomycotina</taxon>
        <taxon>Agaricomycetes</taxon>
        <taxon>Agaricomycetidae</taxon>
        <taxon>Agaricales</taxon>
        <taxon>Marasmiineae</taxon>
        <taxon>Mycenaceae</taxon>
        <taxon>Mycena</taxon>
    </lineage>
</organism>
<proteinExistence type="predicted"/>
<dbReference type="Pfam" id="PF20152">
    <property type="entry name" value="DUF6534"/>
    <property type="match status" value="1"/>
</dbReference>
<keyword evidence="1" id="KW-1133">Transmembrane helix</keyword>
<feature type="transmembrane region" description="Helical" evidence="1">
    <location>
        <begin position="16"/>
        <end position="33"/>
    </location>
</feature>
<name>A0AAD7D0A2_MYCRO</name>
<evidence type="ECO:0000313" key="3">
    <source>
        <dbReference type="EMBL" id="KAJ7671878.1"/>
    </source>
</evidence>
<protein>
    <recommendedName>
        <fullName evidence="2">DUF6534 domain-containing protein</fullName>
    </recommendedName>
</protein>
<dbReference type="EMBL" id="JARKIE010000171">
    <property type="protein sequence ID" value="KAJ7671878.1"/>
    <property type="molecule type" value="Genomic_DNA"/>
</dbReference>
<keyword evidence="1" id="KW-0812">Transmembrane</keyword>
<dbReference type="PANTHER" id="PTHR40465">
    <property type="entry name" value="CHROMOSOME 1, WHOLE GENOME SHOTGUN SEQUENCE"/>
    <property type="match status" value="1"/>
</dbReference>
<dbReference type="PANTHER" id="PTHR40465:SF1">
    <property type="entry name" value="DUF6534 DOMAIN-CONTAINING PROTEIN"/>
    <property type="match status" value="1"/>
</dbReference>
<gene>
    <name evidence="3" type="ORF">B0H17DRAFT_1084881</name>
</gene>
<feature type="transmembrane region" description="Helical" evidence="1">
    <location>
        <begin position="118"/>
        <end position="139"/>
    </location>
</feature>
<dbReference type="Proteomes" id="UP001221757">
    <property type="component" value="Unassembled WGS sequence"/>
</dbReference>
<feature type="transmembrane region" description="Helical" evidence="1">
    <location>
        <begin position="159"/>
        <end position="182"/>
    </location>
</feature>
<reference evidence="3" key="1">
    <citation type="submission" date="2023-03" db="EMBL/GenBank/DDBJ databases">
        <title>Massive genome expansion in bonnet fungi (Mycena s.s.) driven by repeated elements and novel gene families across ecological guilds.</title>
        <authorList>
            <consortium name="Lawrence Berkeley National Laboratory"/>
            <person name="Harder C.B."/>
            <person name="Miyauchi S."/>
            <person name="Viragh M."/>
            <person name="Kuo A."/>
            <person name="Thoen E."/>
            <person name="Andreopoulos B."/>
            <person name="Lu D."/>
            <person name="Skrede I."/>
            <person name="Drula E."/>
            <person name="Henrissat B."/>
            <person name="Morin E."/>
            <person name="Kohler A."/>
            <person name="Barry K."/>
            <person name="LaButti K."/>
            <person name="Morin E."/>
            <person name="Salamov A."/>
            <person name="Lipzen A."/>
            <person name="Mereny Z."/>
            <person name="Hegedus B."/>
            <person name="Baldrian P."/>
            <person name="Stursova M."/>
            <person name="Weitz H."/>
            <person name="Taylor A."/>
            <person name="Grigoriev I.V."/>
            <person name="Nagy L.G."/>
            <person name="Martin F."/>
            <person name="Kauserud H."/>
        </authorList>
    </citation>
    <scope>NUCLEOTIDE SEQUENCE</scope>
    <source>
        <strain evidence="3">CBHHK067</strain>
    </source>
</reference>
<evidence type="ECO:0000313" key="4">
    <source>
        <dbReference type="Proteomes" id="UP001221757"/>
    </source>
</evidence>